<organism evidence="3 4">
    <name type="scientific">Laccaria amethystina LaAM-08-1</name>
    <dbReference type="NCBI Taxonomy" id="1095629"/>
    <lineage>
        <taxon>Eukaryota</taxon>
        <taxon>Fungi</taxon>
        <taxon>Dikarya</taxon>
        <taxon>Basidiomycota</taxon>
        <taxon>Agaricomycotina</taxon>
        <taxon>Agaricomycetes</taxon>
        <taxon>Agaricomycetidae</taxon>
        <taxon>Agaricales</taxon>
        <taxon>Agaricineae</taxon>
        <taxon>Hydnangiaceae</taxon>
        <taxon>Laccaria</taxon>
    </lineage>
</organism>
<proteinExistence type="predicted"/>
<gene>
    <name evidence="3" type="ORF">K443DRAFT_302349</name>
</gene>
<dbReference type="EMBL" id="KN838537">
    <property type="protein sequence ID" value="KIK09843.1"/>
    <property type="molecule type" value="Genomic_DNA"/>
</dbReference>
<dbReference type="STRING" id="1095629.A0A0C9YP95"/>
<reference evidence="4" key="2">
    <citation type="submission" date="2015-01" db="EMBL/GenBank/DDBJ databases">
        <title>Evolutionary Origins and Diversification of the Mycorrhizal Mutualists.</title>
        <authorList>
            <consortium name="DOE Joint Genome Institute"/>
            <consortium name="Mycorrhizal Genomics Consortium"/>
            <person name="Kohler A."/>
            <person name="Kuo A."/>
            <person name="Nagy L.G."/>
            <person name="Floudas D."/>
            <person name="Copeland A."/>
            <person name="Barry K.W."/>
            <person name="Cichocki N."/>
            <person name="Veneault-Fourrey C."/>
            <person name="LaButti K."/>
            <person name="Lindquist E.A."/>
            <person name="Lipzen A."/>
            <person name="Lundell T."/>
            <person name="Morin E."/>
            <person name="Murat C."/>
            <person name="Riley R."/>
            <person name="Ohm R."/>
            <person name="Sun H."/>
            <person name="Tunlid A."/>
            <person name="Henrissat B."/>
            <person name="Grigoriev I.V."/>
            <person name="Hibbett D.S."/>
            <person name="Martin F."/>
        </authorList>
    </citation>
    <scope>NUCLEOTIDE SEQUENCE [LARGE SCALE GENOMIC DNA]</scope>
    <source>
        <strain evidence="4">LaAM-08-1</strain>
    </source>
</reference>
<dbReference type="AlphaFoldDB" id="A0A0C9YP95"/>
<dbReference type="GO" id="GO:0006511">
    <property type="term" value="P:ubiquitin-dependent protein catabolic process"/>
    <property type="evidence" value="ECO:0007669"/>
    <property type="project" value="TreeGrafter"/>
</dbReference>
<dbReference type="Pfam" id="PF02845">
    <property type="entry name" value="CUE"/>
    <property type="match status" value="1"/>
</dbReference>
<feature type="region of interest" description="Disordered" evidence="1">
    <location>
        <begin position="163"/>
        <end position="205"/>
    </location>
</feature>
<dbReference type="OrthoDB" id="9942608at2759"/>
<dbReference type="SUPFAM" id="SSF46934">
    <property type="entry name" value="UBA-like"/>
    <property type="match status" value="1"/>
</dbReference>
<feature type="compositionally biased region" description="Low complexity" evidence="1">
    <location>
        <begin position="252"/>
        <end position="266"/>
    </location>
</feature>
<feature type="domain" description="CUE" evidence="2">
    <location>
        <begin position="86"/>
        <end position="129"/>
    </location>
</feature>
<feature type="compositionally biased region" description="Polar residues" evidence="1">
    <location>
        <begin position="333"/>
        <end position="342"/>
    </location>
</feature>
<feature type="region of interest" description="Disordered" evidence="1">
    <location>
        <begin position="1"/>
        <end position="86"/>
    </location>
</feature>
<dbReference type="PROSITE" id="PS51140">
    <property type="entry name" value="CUE"/>
    <property type="match status" value="1"/>
</dbReference>
<dbReference type="SMART" id="SM00546">
    <property type="entry name" value="CUE"/>
    <property type="match status" value="1"/>
</dbReference>
<dbReference type="CDD" id="cd14279">
    <property type="entry name" value="CUE"/>
    <property type="match status" value="1"/>
</dbReference>
<dbReference type="GO" id="GO:0043130">
    <property type="term" value="F:ubiquitin binding"/>
    <property type="evidence" value="ECO:0007669"/>
    <property type="project" value="InterPro"/>
</dbReference>
<dbReference type="InterPro" id="IPR009060">
    <property type="entry name" value="UBA-like_sf"/>
</dbReference>
<sequence>MTDSDLASVPPQMPPTEIAATSQTFENKRTSSSTSGEATTANLLESPPPASITEELRQSLSPVPATSSPIQSPAISTSPQPATDVSLDPRVAALRAMFPDYDELVLQSVLESVQGSQDAAIDVLLGMSDPEYISVTQHQEPVLTQTDLDEQLARRLMLEEQQAQQQQWATQQPQHATPQRRNTRPYEVYQQQHHQQGSLPPSGERDTMAEFQEQFNKIAETGKKTFGSIFSKVKAKIQEYDQGRPGQSSFGGQNPNTQQQQPYYGQAEPTVTQLRPQQPAYYDPNPPMSPPINSTTPPAVTIHGYDVTSSPSTAFVPPPRSPPPASTSRGSSDVSRPPQTGTGMPIDAGKLGLLPKRPVSLLPDPAAAPAHEGQPTDDDDGLEYVENPFEDPRK</sequence>
<evidence type="ECO:0000313" key="3">
    <source>
        <dbReference type="EMBL" id="KIK09843.1"/>
    </source>
</evidence>
<evidence type="ECO:0000259" key="2">
    <source>
        <dbReference type="PROSITE" id="PS51140"/>
    </source>
</evidence>
<feature type="compositionally biased region" description="Polar residues" evidence="1">
    <location>
        <begin position="189"/>
        <end position="199"/>
    </location>
</feature>
<protein>
    <recommendedName>
        <fullName evidence="2">CUE domain-containing protein</fullName>
    </recommendedName>
</protein>
<feature type="compositionally biased region" description="Pro residues" evidence="1">
    <location>
        <begin position="316"/>
        <end position="325"/>
    </location>
</feature>
<dbReference type="PANTHER" id="PTHR16461:SF5">
    <property type="entry name" value="TOLL-INTERACTING PROTEIN"/>
    <property type="match status" value="1"/>
</dbReference>
<reference evidence="3 4" key="1">
    <citation type="submission" date="2014-04" db="EMBL/GenBank/DDBJ databases">
        <authorList>
            <consortium name="DOE Joint Genome Institute"/>
            <person name="Kuo A."/>
            <person name="Kohler A."/>
            <person name="Nagy L.G."/>
            <person name="Floudas D."/>
            <person name="Copeland A."/>
            <person name="Barry K.W."/>
            <person name="Cichocki N."/>
            <person name="Veneault-Fourrey C."/>
            <person name="LaButti K."/>
            <person name="Lindquist E.A."/>
            <person name="Lipzen A."/>
            <person name="Lundell T."/>
            <person name="Morin E."/>
            <person name="Murat C."/>
            <person name="Sun H."/>
            <person name="Tunlid A."/>
            <person name="Henrissat B."/>
            <person name="Grigoriev I.V."/>
            <person name="Hibbett D.S."/>
            <person name="Martin F."/>
            <person name="Nordberg H.P."/>
            <person name="Cantor M.N."/>
            <person name="Hua S.X."/>
        </authorList>
    </citation>
    <scope>NUCLEOTIDE SEQUENCE [LARGE SCALE GENOMIC DNA]</scope>
    <source>
        <strain evidence="3 4">LaAM-08-1</strain>
    </source>
</reference>
<dbReference type="PANTHER" id="PTHR16461">
    <property type="entry name" value="TOLL-INTERACTING PROTEIN"/>
    <property type="match status" value="1"/>
</dbReference>
<dbReference type="InterPro" id="IPR003892">
    <property type="entry name" value="CUE"/>
</dbReference>
<feature type="compositionally biased region" description="Polar residues" evidence="1">
    <location>
        <begin position="58"/>
        <end position="83"/>
    </location>
</feature>
<name>A0A0C9YP95_9AGAR</name>
<feature type="compositionally biased region" description="Low complexity" evidence="1">
    <location>
        <begin position="163"/>
        <end position="179"/>
    </location>
</feature>
<dbReference type="HOGENOM" id="CLU_039542_0_0_1"/>
<feature type="region of interest" description="Disordered" evidence="1">
    <location>
        <begin position="242"/>
        <end position="394"/>
    </location>
</feature>
<evidence type="ECO:0000256" key="1">
    <source>
        <dbReference type="SAM" id="MobiDB-lite"/>
    </source>
</evidence>
<accession>A0A0C9YP95</accession>
<dbReference type="Proteomes" id="UP000054477">
    <property type="component" value="Unassembled WGS sequence"/>
</dbReference>
<keyword evidence="4" id="KW-1185">Reference proteome</keyword>
<dbReference type="Gene3D" id="1.10.8.10">
    <property type="entry name" value="DNA helicase RuvA subunit, C-terminal domain"/>
    <property type="match status" value="1"/>
</dbReference>
<evidence type="ECO:0000313" key="4">
    <source>
        <dbReference type="Proteomes" id="UP000054477"/>
    </source>
</evidence>
<feature type="compositionally biased region" description="Low complexity" evidence="1">
    <location>
        <begin position="30"/>
        <end position="41"/>
    </location>
</feature>
<dbReference type="GO" id="GO:0005737">
    <property type="term" value="C:cytoplasm"/>
    <property type="evidence" value="ECO:0007669"/>
    <property type="project" value="TreeGrafter"/>
</dbReference>
<dbReference type="GO" id="GO:0031624">
    <property type="term" value="F:ubiquitin conjugating enzyme binding"/>
    <property type="evidence" value="ECO:0007669"/>
    <property type="project" value="TreeGrafter"/>
</dbReference>